<dbReference type="Gene3D" id="1.10.510.10">
    <property type="entry name" value="Transferase(Phosphotransferase) domain 1"/>
    <property type="match status" value="1"/>
</dbReference>
<dbReference type="PANTHER" id="PTHR44329:SF288">
    <property type="entry name" value="MITOGEN-ACTIVATED PROTEIN KINASE KINASE KINASE 20"/>
    <property type="match status" value="1"/>
</dbReference>
<organism evidence="6 7">
    <name type="scientific">Chrysophaeum taylorii</name>
    <dbReference type="NCBI Taxonomy" id="2483200"/>
    <lineage>
        <taxon>Eukaryota</taxon>
        <taxon>Sar</taxon>
        <taxon>Stramenopiles</taxon>
        <taxon>Ochrophyta</taxon>
        <taxon>Pelagophyceae</taxon>
        <taxon>Pelagomonadales</taxon>
        <taxon>Pelagomonadaceae</taxon>
        <taxon>Chrysophaeum</taxon>
    </lineage>
</organism>
<dbReference type="GO" id="GO:0004674">
    <property type="term" value="F:protein serine/threonine kinase activity"/>
    <property type="evidence" value="ECO:0007669"/>
    <property type="project" value="TreeGrafter"/>
</dbReference>
<keyword evidence="3" id="KW-0418">Kinase</keyword>
<evidence type="ECO:0000313" key="7">
    <source>
        <dbReference type="Proteomes" id="UP001230188"/>
    </source>
</evidence>
<dbReference type="PROSITE" id="PS50011">
    <property type="entry name" value="PROTEIN_KINASE_DOM"/>
    <property type="match status" value="1"/>
</dbReference>
<dbReference type="Pfam" id="PF07714">
    <property type="entry name" value="PK_Tyr_Ser-Thr"/>
    <property type="match status" value="1"/>
</dbReference>
<keyword evidence="2" id="KW-0547">Nucleotide-binding</keyword>
<keyword evidence="7" id="KW-1185">Reference proteome</keyword>
<dbReference type="PIRSF" id="PIRSF000654">
    <property type="entry name" value="Integrin-linked_kinase"/>
    <property type="match status" value="1"/>
</dbReference>
<dbReference type="AlphaFoldDB" id="A0AAD7XM57"/>
<dbReference type="GO" id="GO:0005524">
    <property type="term" value="F:ATP binding"/>
    <property type="evidence" value="ECO:0007669"/>
    <property type="project" value="UniProtKB-KW"/>
</dbReference>
<dbReference type="InterPro" id="IPR001245">
    <property type="entry name" value="Ser-Thr/Tyr_kinase_cat_dom"/>
</dbReference>
<reference evidence="6" key="1">
    <citation type="submission" date="2023-01" db="EMBL/GenBank/DDBJ databases">
        <title>Metagenome sequencing of chrysophaentin producing Chrysophaeum taylorii.</title>
        <authorList>
            <person name="Davison J."/>
            <person name="Bewley C."/>
        </authorList>
    </citation>
    <scope>NUCLEOTIDE SEQUENCE</scope>
    <source>
        <strain evidence="6">NIES-1699</strain>
    </source>
</reference>
<dbReference type="Gene3D" id="3.30.200.20">
    <property type="entry name" value="Phosphorylase Kinase, domain 1"/>
    <property type="match status" value="1"/>
</dbReference>
<dbReference type="InterPro" id="IPR051681">
    <property type="entry name" value="Ser/Thr_Kinases-Pseudokinases"/>
</dbReference>
<protein>
    <recommendedName>
        <fullName evidence="5">Protein kinase domain-containing protein</fullName>
    </recommendedName>
</protein>
<accession>A0AAD7XM57</accession>
<evidence type="ECO:0000256" key="4">
    <source>
        <dbReference type="ARBA" id="ARBA00022840"/>
    </source>
</evidence>
<dbReference type="PANTHER" id="PTHR44329">
    <property type="entry name" value="SERINE/THREONINE-PROTEIN KINASE TNNI3K-RELATED"/>
    <property type="match status" value="1"/>
</dbReference>
<evidence type="ECO:0000313" key="6">
    <source>
        <dbReference type="EMBL" id="KAJ8611176.1"/>
    </source>
</evidence>
<keyword evidence="4" id="KW-0067">ATP-binding</keyword>
<dbReference type="SUPFAM" id="SSF56112">
    <property type="entry name" value="Protein kinase-like (PK-like)"/>
    <property type="match status" value="1"/>
</dbReference>
<sequence>MGYLSKAEFQGSQASIHKLGDYAVKVLRRTGGEKVIESFRQEAHILSRLKHAGACRLLAVGTALDNPCVVLEWVETDLARALDLHGKGPPHPSVEKRWPNAERLRFAVEIASALEHLHSGEAIDGGLVVIHRDIKPDNIGITVSGQVKLLDFGLAAVVEREVRGSEADETWNLTGFTGSVRYMAPEVARQSQYGTAVDIYSFAVSAWEFLSLRGVPFKNFTMLDHHNYVVKNGHRPKIPQCWDPRLAALVTVLQYTVRY</sequence>
<dbReference type="InterPro" id="IPR011009">
    <property type="entry name" value="Kinase-like_dom_sf"/>
</dbReference>
<proteinExistence type="predicted"/>
<dbReference type="Proteomes" id="UP001230188">
    <property type="component" value="Unassembled WGS sequence"/>
</dbReference>
<dbReference type="SMART" id="SM00220">
    <property type="entry name" value="S_TKc"/>
    <property type="match status" value="1"/>
</dbReference>
<dbReference type="EMBL" id="JAQMWT010000081">
    <property type="protein sequence ID" value="KAJ8611176.1"/>
    <property type="molecule type" value="Genomic_DNA"/>
</dbReference>
<name>A0AAD7XM57_9STRA</name>
<comment type="caution">
    <text evidence="6">The sequence shown here is derived from an EMBL/GenBank/DDBJ whole genome shotgun (WGS) entry which is preliminary data.</text>
</comment>
<keyword evidence="1" id="KW-0808">Transferase</keyword>
<evidence type="ECO:0000256" key="3">
    <source>
        <dbReference type="ARBA" id="ARBA00022777"/>
    </source>
</evidence>
<evidence type="ECO:0000256" key="2">
    <source>
        <dbReference type="ARBA" id="ARBA00022741"/>
    </source>
</evidence>
<evidence type="ECO:0000256" key="1">
    <source>
        <dbReference type="ARBA" id="ARBA00022679"/>
    </source>
</evidence>
<gene>
    <name evidence="6" type="ORF">CTAYLR_003557</name>
</gene>
<dbReference type="InterPro" id="IPR000719">
    <property type="entry name" value="Prot_kinase_dom"/>
</dbReference>
<feature type="domain" description="Protein kinase" evidence="5">
    <location>
        <begin position="1"/>
        <end position="259"/>
    </location>
</feature>
<evidence type="ECO:0000259" key="5">
    <source>
        <dbReference type="PROSITE" id="PS50011"/>
    </source>
</evidence>